<dbReference type="AlphaFoldDB" id="A0AAN7VP04"/>
<dbReference type="GO" id="GO:0004366">
    <property type="term" value="F:glycerol-3-phosphate O-acyltransferase activity"/>
    <property type="evidence" value="ECO:0007669"/>
    <property type="project" value="TreeGrafter"/>
</dbReference>
<evidence type="ECO:0000313" key="7">
    <source>
        <dbReference type="EMBL" id="KAK5647609.1"/>
    </source>
</evidence>
<dbReference type="GO" id="GO:0016287">
    <property type="term" value="F:glycerone-phosphate O-acyltransferase activity"/>
    <property type="evidence" value="ECO:0007669"/>
    <property type="project" value="TreeGrafter"/>
</dbReference>
<dbReference type="InterPro" id="IPR002123">
    <property type="entry name" value="Plipid/glycerol_acylTrfase"/>
</dbReference>
<evidence type="ECO:0000256" key="5">
    <source>
        <dbReference type="ARBA" id="ARBA00023315"/>
    </source>
</evidence>
<evidence type="ECO:0000256" key="1">
    <source>
        <dbReference type="ARBA" id="ARBA00004184"/>
    </source>
</evidence>
<dbReference type="SUPFAM" id="SSF69593">
    <property type="entry name" value="Glycerol-3-phosphate (1)-acyltransferase"/>
    <property type="match status" value="1"/>
</dbReference>
<dbReference type="GO" id="GO:0005778">
    <property type="term" value="C:peroxisomal membrane"/>
    <property type="evidence" value="ECO:0007669"/>
    <property type="project" value="TreeGrafter"/>
</dbReference>
<accession>A0AAN7VP04</accession>
<sequence>MGNKPIIFLPTHRSYADFILMSYLCFTYNIEIPAIAAGMDFYSMWAMGSMLRDTGAFFMRRSFNNDHLYWDTFRQYIHQLMAEGDLPLEFFIEGTRSRSGKSLIPKIGLLSMVLKTFYTAVVPDILFVPINISYDRVLEEKLFAYELLGVPKPKESTSGFFKSLSIIKEYYGNIYIDFGEPISARNFFSGYLNRSFHNLKPIHMQEFTEQEKYLTSKLSNEIVVSQQNCAVITTFNVIALALINNCYITGCKEMKLEDLAQEVAWINENLRYFGTVTELNNLIVDIQNALNVHKSLVTVTNEKMVKLVDHCVALKSIDSSQLKGHALSQETMNSVLPFIMLQIYVNPTLHRLCNPSMITIIIQRYKVIEKGELFSQYNFLQSLFSHEFISCSTGNNLVCNHYSKRFLLMECRRSLKNYYKT</sequence>
<evidence type="ECO:0000256" key="2">
    <source>
        <dbReference type="ARBA" id="ARBA00007937"/>
    </source>
</evidence>
<dbReference type="CDD" id="cd07993">
    <property type="entry name" value="LPLAT_DHAPAT-like"/>
    <property type="match status" value="1"/>
</dbReference>
<comment type="subcellular location">
    <subcellularLocation>
        <location evidence="1">Endomembrane system</location>
        <topology evidence="1">Peripheral membrane protein</topology>
    </subcellularLocation>
</comment>
<keyword evidence="4" id="KW-0472">Membrane</keyword>
<keyword evidence="8" id="KW-1185">Reference proteome</keyword>
<dbReference type="GO" id="GO:0012505">
    <property type="term" value="C:endomembrane system"/>
    <property type="evidence" value="ECO:0007669"/>
    <property type="project" value="UniProtKB-SubCell"/>
</dbReference>
<evidence type="ECO:0000256" key="4">
    <source>
        <dbReference type="ARBA" id="ARBA00023136"/>
    </source>
</evidence>
<dbReference type="GO" id="GO:0008654">
    <property type="term" value="P:phospholipid biosynthetic process"/>
    <property type="evidence" value="ECO:0007669"/>
    <property type="project" value="TreeGrafter"/>
</dbReference>
<dbReference type="InterPro" id="IPR045520">
    <property type="entry name" value="GPAT/DHAPAT_C"/>
</dbReference>
<dbReference type="GO" id="GO:0019432">
    <property type="term" value="P:triglyceride biosynthetic process"/>
    <property type="evidence" value="ECO:0007669"/>
    <property type="project" value="TreeGrafter"/>
</dbReference>
<feature type="domain" description="Phospholipid/glycerol acyltransferase" evidence="6">
    <location>
        <begin position="6"/>
        <end position="135"/>
    </location>
</feature>
<keyword evidence="3" id="KW-0808">Transferase</keyword>
<dbReference type="EMBL" id="JAVRBK010000002">
    <property type="protein sequence ID" value="KAK5647609.1"/>
    <property type="molecule type" value="Genomic_DNA"/>
</dbReference>
<proteinExistence type="inferred from homology"/>
<dbReference type="PANTHER" id="PTHR12563">
    <property type="entry name" value="GLYCEROL-3-PHOSPHATE ACYLTRANSFERASE"/>
    <property type="match status" value="1"/>
</dbReference>
<dbReference type="Pfam" id="PF19277">
    <property type="entry name" value="GPAT_C"/>
    <property type="match status" value="1"/>
</dbReference>
<dbReference type="PANTHER" id="PTHR12563:SF17">
    <property type="entry name" value="DIHYDROXYACETONE PHOSPHATE ACYLTRANSFERASE"/>
    <property type="match status" value="1"/>
</dbReference>
<evidence type="ECO:0000313" key="8">
    <source>
        <dbReference type="Proteomes" id="UP001329430"/>
    </source>
</evidence>
<dbReference type="Pfam" id="PF01553">
    <property type="entry name" value="Acyltransferase"/>
    <property type="match status" value="1"/>
</dbReference>
<comment type="caution">
    <text evidence="7">The sequence shown here is derived from an EMBL/GenBank/DDBJ whole genome shotgun (WGS) entry which is preliminary data.</text>
</comment>
<evidence type="ECO:0000256" key="3">
    <source>
        <dbReference type="ARBA" id="ARBA00022679"/>
    </source>
</evidence>
<dbReference type="GO" id="GO:0031966">
    <property type="term" value="C:mitochondrial membrane"/>
    <property type="evidence" value="ECO:0007669"/>
    <property type="project" value="TreeGrafter"/>
</dbReference>
<reference evidence="7 8" key="1">
    <citation type="journal article" date="2024" name="Insects">
        <title>An Improved Chromosome-Level Genome Assembly of the Firefly Pyrocoelia pectoralis.</title>
        <authorList>
            <person name="Fu X."/>
            <person name="Meyer-Rochow V.B."/>
            <person name="Ballantyne L."/>
            <person name="Zhu X."/>
        </authorList>
    </citation>
    <scope>NUCLEOTIDE SEQUENCE [LARGE SCALE GENOMIC DNA]</scope>
    <source>
        <strain evidence="7">XCY_ONT2</strain>
    </source>
</reference>
<dbReference type="InterPro" id="IPR041728">
    <property type="entry name" value="GPAT/DHAPAT_LPLAT"/>
</dbReference>
<dbReference type="Proteomes" id="UP001329430">
    <property type="component" value="Chromosome 2"/>
</dbReference>
<comment type="similarity">
    <text evidence="2">Belongs to the GPAT/DAPAT family.</text>
</comment>
<evidence type="ECO:0000259" key="6">
    <source>
        <dbReference type="SMART" id="SM00563"/>
    </source>
</evidence>
<gene>
    <name evidence="7" type="ORF">RI129_002501</name>
</gene>
<protein>
    <recommendedName>
        <fullName evidence="6">Phospholipid/glycerol acyltransferase domain-containing protein</fullName>
    </recommendedName>
</protein>
<name>A0AAN7VP04_9COLE</name>
<dbReference type="GO" id="GO:0006631">
    <property type="term" value="P:fatty acid metabolic process"/>
    <property type="evidence" value="ECO:0007669"/>
    <property type="project" value="TreeGrafter"/>
</dbReference>
<dbReference type="GO" id="GO:0008611">
    <property type="term" value="P:ether lipid biosynthetic process"/>
    <property type="evidence" value="ECO:0007669"/>
    <property type="project" value="TreeGrafter"/>
</dbReference>
<keyword evidence="5" id="KW-0012">Acyltransferase</keyword>
<organism evidence="7 8">
    <name type="scientific">Pyrocoelia pectoralis</name>
    <dbReference type="NCBI Taxonomy" id="417401"/>
    <lineage>
        <taxon>Eukaryota</taxon>
        <taxon>Metazoa</taxon>
        <taxon>Ecdysozoa</taxon>
        <taxon>Arthropoda</taxon>
        <taxon>Hexapoda</taxon>
        <taxon>Insecta</taxon>
        <taxon>Pterygota</taxon>
        <taxon>Neoptera</taxon>
        <taxon>Endopterygota</taxon>
        <taxon>Coleoptera</taxon>
        <taxon>Polyphaga</taxon>
        <taxon>Elateriformia</taxon>
        <taxon>Elateroidea</taxon>
        <taxon>Lampyridae</taxon>
        <taxon>Lampyrinae</taxon>
        <taxon>Pyrocoelia</taxon>
    </lineage>
</organism>
<dbReference type="InterPro" id="IPR022284">
    <property type="entry name" value="GPAT/DHAPAT"/>
</dbReference>
<dbReference type="SMART" id="SM00563">
    <property type="entry name" value="PlsC"/>
    <property type="match status" value="1"/>
</dbReference>